<name>A0A2K2CFA6_BRADI</name>
<dbReference type="EnsemblPlants" id="PNT60711">
    <property type="protein sequence ID" value="PNT60711"/>
    <property type="gene ID" value="BRADI_5g03571v3"/>
</dbReference>
<organism evidence="1">
    <name type="scientific">Brachypodium distachyon</name>
    <name type="common">Purple false brome</name>
    <name type="synonym">Trachynia distachya</name>
    <dbReference type="NCBI Taxonomy" id="15368"/>
    <lineage>
        <taxon>Eukaryota</taxon>
        <taxon>Viridiplantae</taxon>
        <taxon>Streptophyta</taxon>
        <taxon>Embryophyta</taxon>
        <taxon>Tracheophyta</taxon>
        <taxon>Spermatophyta</taxon>
        <taxon>Magnoliopsida</taxon>
        <taxon>Liliopsida</taxon>
        <taxon>Poales</taxon>
        <taxon>Poaceae</taxon>
        <taxon>BOP clade</taxon>
        <taxon>Pooideae</taxon>
        <taxon>Stipodae</taxon>
        <taxon>Brachypodieae</taxon>
        <taxon>Brachypodium</taxon>
    </lineage>
</organism>
<protein>
    <submittedName>
        <fullName evidence="1 2">Uncharacterized protein</fullName>
    </submittedName>
</protein>
<reference evidence="1 2" key="1">
    <citation type="journal article" date="2010" name="Nature">
        <title>Genome sequencing and analysis of the model grass Brachypodium distachyon.</title>
        <authorList>
            <consortium name="International Brachypodium Initiative"/>
        </authorList>
    </citation>
    <scope>NUCLEOTIDE SEQUENCE [LARGE SCALE GENOMIC DNA]</scope>
    <source>
        <strain evidence="1 2">Bd21</strain>
    </source>
</reference>
<sequence length="174" mass="19814">MENLGRSKRKAESLGDDGRKLDAEAKAVIGRQFIGHLRWLEALDDTVEIKMVSQDELEEVKKVQPDLKACMELEHADVREVDYHDEESIIEVATRMYDLLTLGKWKPFGSDRGKLPMVSPVDQIAFLSVLQYAEFYHRPQEPNAGGRQGKHMGLQWYPRANIPAHLQAMVAGRD</sequence>
<evidence type="ECO:0000313" key="2">
    <source>
        <dbReference type="EnsemblPlants" id="PNT60711"/>
    </source>
</evidence>
<proteinExistence type="predicted"/>
<keyword evidence="3" id="KW-1185">Reference proteome</keyword>
<gene>
    <name evidence="2" type="primary">LOC106865585</name>
    <name evidence="1" type="ORF">BRADI_5g03571v3</name>
</gene>
<dbReference type="Proteomes" id="UP000008810">
    <property type="component" value="Chromosome 5"/>
</dbReference>
<reference evidence="2" key="3">
    <citation type="submission" date="2018-08" db="UniProtKB">
        <authorList>
            <consortium name="EnsemblPlants"/>
        </authorList>
    </citation>
    <scope>IDENTIFICATION</scope>
    <source>
        <strain evidence="2">cv. Bd21</strain>
    </source>
</reference>
<dbReference type="Gramene" id="PNT60711">
    <property type="protein sequence ID" value="PNT60711"/>
    <property type="gene ID" value="BRADI_5g03571v3"/>
</dbReference>
<dbReference type="AlphaFoldDB" id="A0A2K2CFA6"/>
<reference evidence="1" key="2">
    <citation type="submission" date="2017-06" db="EMBL/GenBank/DDBJ databases">
        <title>WGS assembly of Brachypodium distachyon.</title>
        <authorList>
            <consortium name="The International Brachypodium Initiative"/>
            <person name="Lucas S."/>
            <person name="Harmon-Smith M."/>
            <person name="Lail K."/>
            <person name="Tice H."/>
            <person name="Grimwood J."/>
            <person name="Bruce D."/>
            <person name="Barry K."/>
            <person name="Shu S."/>
            <person name="Lindquist E."/>
            <person name="Wang M."/>
            <person name="Pitluck S."/>
            <person name="Vogel J.P."/>
            <person name="Garvin D.F."/>
            <person name="Mockler T.C."/>
            <person name="Schmutz J."/>
            <person name="Rokhsar D."/>
            <person name="Bevan M.W."/>
        </authorList>
    </citation>
    <scope>NUCLEOTIDE SEQUENCE</scope>
    <source>
        <strain evidence="1">Bd21</strain>
    </source>
</reference>
<dbReference type="EMBL" id="CM000884">
    <property type="protein sequence ID" value="PNT60711.1"/>
    <property type="molecule type" value="Genomic_DNA"/>
</dbReference>
<evidence type="ECO:0000313" key="1">
    <source>
        <dbReference type="EMBL" id="PNT60711.1"/>
    </source>
</evidence>
<accession>A0A2K2CFA6</accession>
<evidence type="ECO:0000313" key="3">
    <source>
        <dbReference type="Proteomes" id="UP000008810"/>
    </source>
</evidence>